<evidence type="ECO:0000313" key="2">
    <source>
        <dbReference type="Proteomes" id="UP000325849"/>
    </source>
</evidence>
<keyword evidence="2" id="KW-1185">Reference proteome</keyword>
<dbReference type="EMBL" id="VJZD01000488">
    <property type="protein sequence ID" value="MPY38296.1"/>
    <property type="molecule type" value="Genomic_DNA"/>
</dbReference>
<organism evidence="1 2">
    <name type="scientific">Streptomyces adustus</name>
    <dbReference type="NCBI Taxonomy" id="1609272"/>
    <lineage>
        <taxon>Bacteria</taxon>
        <taxon>Bacillati</taxon>
        <taxon>Actinomycetota</taxon>
        <taxon>Actinomycetes</taxon>
        <taxon>Kitasatosporales</taxon>
        <taxon>Streptomycetaceae</taxon>
        <taxon>Streptomyces</taxon>
    </lineage>
</organism>
<protein>
    <submittedName>
        <fullName evidence="1">Uncharacterized protein</fullName>
    </submittedName>
</protein>
<proteinExistence type="predicted"/>
<sequence length="154" mass="16621">MTALPLDHTPLERLFALVPYESDDDQRETAATAAAYHLFTAYADTLHLTVEADLWQGYPAVRDGGLEPSAIVLLGGGLWLHHTMRSTEGDGAIDVLTLIVPCTCGHGYTDITLDSEDMLMEVLTELRPTHGQSVHHGALLDCASVPTAPNRAES</sequence>
<gene>
    <name evidence="1" type="ORF">FNH09_45975</name>
</gene>
<reference evidence="1 2" key="1">
    <citation type="submission" date="2019-07" db="EMBL/GenBank/DDBJ databases">
        <title>New species of Amycolatopsis and Streptomyces.</title>
        <authorList>
            <person name="Duangmal K."/>
            <person name="Teo W.F.A."/>
            <person name="Lipun K."/>
        </authorList>
    </citation>
    <scope>NUCLEOTIDE SEQUENCE [LARGE SCALE GENOMIC DNA]</scope>
    <source>
        <strain evidence="1 2">NBRC 109810</strain>
    </source>
</reference>
<dbReference type="AlphaFoldDB" id="A0A5N8VUD1"/>
<accession>A0A5N8VUD1</accession>
<comment type="caution">
    <text evidence="1">The sequence shown here is derived from an EMBL/GenBank/DDBJ whole genome shotgun (WGS) entry which is preliminary data.</text>
</comment>
<dbReference type="RefSeq" id="WP_152895805.1">
    <property type="nucleotide sequence ID" value="NZ_VJZD01000488.1"/>
</dbReference>
<name>A0A5N8VUD1_9ACTN</name>
<evidence type="ECO:0000313" key="1">
    <source>
        <dbReference type="EMBL" id="MPY38296.1"/>
    </source>
</evidence>
<dbReference type="Proteomes" id="UP000325849">
    <property type="component" value="Unassembled WGS sequence"/>
</dbReference>
<dbReference type="OrthoDB" id="4188492at2"/>